<evidence type="ECO:0000313" key="2">
    <source>
        <dbReference type="EMBL" id="QBK90894.1"/>
    </source>
</evidence>
<feature type="region of interest" description="Disordered" evidence="1">
    <location>
        <begin position="1"/>
        <end position="25"/>
    </location>
</feature>
<name>A0A481Z4V2_9VIRU</name>
<evidence type="ECO:0000256" key="1">
    <source>
        <dbReference type="SAM" id="MobiDB-lite"/>
    </source>
</evidence>
<gene>
    <name evidence="2" type="ORF">LCPAC201_01950</name>
</gene>
<organism evidence="2">
    <name type="scientific">Pithovirus LCPAC201</name>
    <dbReference type="NCBI Taxonomy" id="2506591"/>
    <lineage>
        <taxon>Viruses</taxon>
        <taxon>Pithoviruses</taxon>
    </lineage>
</organism>
<feature type="compositionally biased region" description="Polar residues" evidence="1">
    <location>
        <begin position="14"/>
        <end position="25"/>
    </location>
</feature>
<dbReference type="EMBL" id="MK500501">
    <property type="protein sequence ID" value="QBK90894.1"/>
    <property type="molecule type" value="Genomic_DNA"/>
</dbReference>
<proteinExistence type="predicted"/>
<reference evidence="2" key="1">
    <citation type="journal article" date="2019" name="MBio">
        <title>Virus Genomes from Deep Sea Sediments Expand the Ocean Megavirome and Support Independent Origins of Viral Gigantism.</title>
        <authorList>
            <person name="Backstrom D."/>
            <person name="Yutin N."/>
            <person name="Jorgensen S.L."/>
            <person name="Dharamshi J."/>
            <person name="Homa F."/>
            <person name="Zaremba-Niedwiedzka K."/>
            <person name="Spang A."/>
            <person name="Wolf Y.I."/>
            <person name="Koonin E.V."/>
            <person name="Ettema T.J."/>
        </authorList>
    </citation>
    <scope>NUCLEOTIDE SEQUENCE</scope>
</reference>
<sequence>MEPKPKFFEFESAPSRSDGQPNNQMETVDDRISLVVPQKTPSGYRLITLTNKANNLLGTATQVLEVYHLLYLSGKLNEKQKIQLFKLEIQAKELQDQLNRT</sequence>
<protein>
    <submittedName>
        <fullName evidence="2">Uncharacterized protein</fullName>
    </submittedName>
</protein>
<accession>A0A481Z4V2</accession>